<proteinExistence type="predicted"/>
<protein>
    <submittedName>
        <fullName evidence="4">Ribosomal protein S18-alanine N-acetyltransferase</fullName>
        <ecNumber evidence="4">2.3.1.266</ecNumber>
    </submittedName>
</protein>
<organism evidence="4 5">
    <name type="scientific">Lacticaseibacillus yichunensis</name>
    <dbReference type="NCBI Taxonomy" id="2486015"/>
    <lineage>
        <taxon>Bacteria</taxon>
        <taxon>Bacillati</taxon>
        <taxon>Bacillota</taxon>
        <taxon>Bacilli</taxon>
        <taxon>Lactobacillales</taxon>
        <taxon>Lactobacillaceae</taxon>
        <taxon>Lacticaseibacillus</taxon>
    </lineage>
</organism>
<comment type="caution">
    <text evidence="4">The sequence shown here is derived from an EMBL/GenBank/DDBJ whole genome shotgun (WGS) entry which is preliminary data.</text>
</comment>
<sequence>MLRKFRSWFDRGGEDDLLFEPQVVTIKARVYHLRKMSTDDIDAALDLERRIYAETPWDRVAFISELRKTAHSLYVVAETEDGQLAAYVGCWFSKDEAHITNIAVSPVFQHQGLGRFLMQEMIDRAIASGAAKMTLEVRTDNVVAQALYHALGFKDGKIKKGYYVAHHEDAMDMWLPLN</sequence>
<dbReference type="InterPro" id="IPR050832">
    <property type="entry name" value="Bact_Acetyltransf"/>
</dbReference>
<keyword evidence="2 4" id="KW-0012">Acyltransferase</keyword>
<dbReference type="CDD" id="cd04301">
    <property type="entry name" value="NAT_SF"/>
    <property type="match status" value="1"/>
</dbReference>
<dbReference type="EC" id="2.3.1.266" evidence="4"/>
<gene>
    <name evidence="4" type="primary">rimI</name>
    <name evidence="4" type="ORF">ACFQ47_00915</name>
</gene>
<dbReference type="PANTHER" id="PTHR43877">
    <property type="entry name" value="AMINOALKYLPHOSPHONATE N-ACETYLTRANSFERASE-RELATED-RELATED"/>
    <property type="match status" value="1"/>
</dbReference>
<dbReference type="EMBL" id="JBHTOG010000003">
    <property type="protein sequence ID" value="MFD1431268.1"/>
    <property type="molecule type" value="Genomic_DNA"/>
</dbReference>
<accession>A0ABW4CN15</accession>
<dbReference type="PANTHER" id="PTHR43877:SF2">
    <property type="entry name" value="AMINOALKYLPHOSPHONATE N-ACETYLTRANSFERASE-RELATED"/>
    <property type="match status" value="1"/>
</dbReference>
<dbReference type="SUPFAM" id="SSF55729">
    <property type="entry name" value="Acyl-CoA N-acyltransferases (Nat)"/>
    <property type="match status" value="1"/>
</dbReference>
<dbReference type="GO" id="GO:0005840">
    <property type="term" value="C:ribosome"/>
    <property type="evidence" value="ECO:0007669"/>
    <property type="project" value="UniProtKB-KW"/>
</dbReference>
<evidence type="ECO:0000256" key="1">
    <source>
        <dbReference type="ARBA" id="ARBA00022679"/>
    </source>
</evidence>
<dbReference type="Pfam" id="PF00583">
    <property type="entry name" value="Acetyltransf_1"/>
    <property type="match status" value="1"/>
</dbReference>
<dbReference type="NCBIfam" id="TIGR01575">
    <property type="entry name" value="rimI"/>
    <property type="match status" value="1"/>
</dbReference>
<dbReference type="InterPro" id="IPR016181">
    <property type="entry name" value="Acyl_CoA_acyltransferase"/>
</dbReference>
<keyword evidence="4" id="KW-0689">Ribosomal protein</keyword>
<keyword evidence="5" id="KW-1185">Reference proteome</keyword>
<name>A0ABW4CN15_9LACO</name>
<dbReference type="InterPro" id="IPR000182">
    <property type="entry name" value="GNAT_dom"/>
</dbReference>
<dbReference type="RefSeq" id="WP_125696536.1">
    <property type="nucleotide sequence ID" value="NZ_JBHTOG010000003.1"/>
</dbReference>
<evidence type="ECO:0000313" key="5">
    <source>
        <dbReference type="Proteomes" id="UP001597192"/>
    </source>
</evidence>
<keyword evidence="4" id="KW-0687">Ribonucleoprotein</keyword>
<dbReference type="Proteomes" id="UP001597192">
    <property type="component" value="Unassembled WGS sequence"/>
</dbReference>
<evidence type="ECO:0000259" key="3">
    <source>
        <dbReference type="PROSITE" id="PS51186"/>
    </source>
</evidence>
<dbReference type="PROSITE" id="PS51186">
    <property type="entry name" value="GNAT"/>
    <property type="match status" value="1"/>
</dbReference>
<reference evidence="5" key="1">
    <citation type="journal article" date="2019" name="Int. J. Syst. Evol. Microbiol.">
        <title>The Global Catalogue of Microorganisms (GCM) 10K type strain sequencing project: providing services to taxonomists for standard genome sequencing and annotation.</title>
        <authorList>
            <consortium name="The Broad Institute Genomics Platform"/>
            <consortium name="The Broad Institute Genome Sequencing Center for Infectious Disease"/>
            <person name="Wu L."/>
            <person name="Ma J."/>
        </authorList>
    </citation>
    <scope>NUCLEOTIDE SEQUENCE [LARGE SCALE GENOMIC DNA]</scope>
    <source>
        <strain evidence="5">CCM 8947</strain>
    </source>
</reference>
<dbReference type="GO" id="GO:0008999">
    <property type="term" value="F:protein-N-terminal-alanine acetyltransferase activity"/>
    <property type="evidence" value="ECO:0007669"/>
    <property type="project" value="UniProtKB-EC"/>
</dbReference>
<evidence type="ECO:0000313" key="4">
    <source>
        <dbReference type="EMBL" id="MFD1431268.1"/>
    </source>
</evidence>
<keyword evidence="1 4" id="KW-0808">Transferase</keyword>
<dbReference type="Gene3D" id="3.40.630.30">
    <property type="match status" value="1"/>
</dbReference>
<evidence type="ECO:0000256" key="2">
    <source>
        <dbReference type="ARBA" id="ARBA00023315"/>
    </source>
</evidence>
<dbReference type="InterPro" id="IPR006464">
    <property type="entry name" value="AcTrfase_RimI/Ard1"/>
</dbReference>
<feature type="domain" description="N-acetyltransferase" evidence="3">
    <location>
        <begin position="31"/>
        <end position="178"/>
    </location>
</feature>